<gene>
    <name evidence="2" type="ORF">FB467_1855</name>
</gene>
<keyword evidence="3" id="KW-1185">Reference proteome</keyword>
<keyword evidence="1" id="KW-1133">Transmembrane helix</keyword>
<dbReference type="EMBL" id="VFOP01000001">
    <property type="protein sequence ID" value="TQL50738.1"/>
    <property type="molecule type" value="Genomic_DNA"/>
</dbReference>
<accession>A0A542YRP7</accession>
<feature type="transmembrane region" description="Helical" evidence="1">
    <location>
        <begin position="6"/>
        <end position="24"/>
    </location>
</feature>
<evidence type="ECO:0000313" key="2">
    <source>
        <dbReference type="EMBL" id="TQL50738.1"/>
    </source>
</evidence>
<keyword evidence="1" id="KW-0472">Membrane</keyword>
<protein>
    <submittedName>
        <fullName evidence="2">Uncharacterized protein</fullName>
    </submittedName>
</protein>
<keyword evidence="1" id="KW-0812">Transmembrane</keyword>
<dbReference type="Proteomes" id="UP000319516">
    <property type="component" value="Unassembled WGS sequence"/>
</dbReference>
<proteinExistence type="predicted"/>
<dbReference type="RefSeq" id="WP_141784830.1">
    <property type="nucleotide sequence ID" value="NZ_BAAAIK010000002.1"/>
</dbReference>
<organism evidence="2 3">
    <name type="scientific">Ornithinicoccus hortensis</name>
    <dbReference type="NCBI Taxonomy" id="82346"/>
    <lineage>
        <taxon>Bacteria</taxon>
        <taxon>Bacillati</taxon>
        <taxon>Actinomycetota</taxon>
        <taxon>Actinomycetes</taxon>
        <taxon>Micrococcales</taxon>
        <taxon>Intrasporangiaceae</taxon>
        <taxon>Ornithinicoccus</taxon>
    </lineage>
</organism>
<dbReference type="AlphaFoldDB" id="A0A542YRP7"/>
<evidence type="ECO:0000256" key="1">
    <source>
        <dbReference type="SAM" id="Phobius"/>
    </source>
</evidence>
<evidence type="ECO:0000313" key="3">
    <source>
        <dbReference type="Proteomes" id="UP000319516"/>
    </source>
</evidence>
<name>A0A542YRP7_9MICO</name>
<reference evidence="2 3" key="1">
    <citation type="submission" date="2019-06" db="EMBL/GenBank/DDBJ databases">
        <title>Sequencing the genomes of 1000 actinobacteria strains.</title>
        <authorList>
            <person name="Klenk H.-P."/>
        </authorList>
    </citation>
    <scope>NUCLEOTIDE SEQUENCE [LARGE SCALE GENOMIC DNA]</scope>
    <source>
        <strain evidence="2 3">DSM 12335</strain>
    </source>
</reference>
<dbReference type="OrthoDB" id="4871415at2"/>
<comment type="caution">
    <text evidence="2">The sequence shown here is derived from an EMBL/GenBank/DDBJ whole genome shotgun (WGS) entry which is preliminary data.</text>
</comment>
<sequence>MVVLVISMLVCLLLGAVVVGYVAMQARRDGRDVLTPQSEEFLAGVRRRGDDLRGHAEQFRGSKLAPAGRE</sequence>